<dbReference type="Proteomes" id="UP000604046">
    <property type="component" value="Unassembled WGS sequence"/>
</dbReference>
<dbReference type="InterPro" id="IPR039633">
    <property type="entry name" value="PAP"/>
</dbReference>
<name>A0A812NVW5_9DINO</name>
<reference evidence="5" key="1">
    <citation type="submission" date="2021-02" db="EMBL/GenBank/DDBJ databases">
        <authorList>
            <person name="Dougan E. K."/>
            <person name="Rhodes N."/>
            <person name="Thang M."/>
            <person name="Chan C."/>
        </authorList>
    </citation>
    <scope>NUCLEOTIDE SEQUENCE</scope>
</reference>
<accession>A0A812NVW5</accession>
<gene>
    <name evidence="5" type="primary">Cbp20-A</name>
    <name evidence="5" type="ORF">SNAT2548_LOCUS17114</name>
</gene>
<keyword evidence="6" id="KW-1185">Reference proteome</keyword>
<dbReference type="AlphaFoldDB" id="A0A812NVW5"/>
<evidence type="ECO:0000313" key="6">
    <source>
        <dbReference type="Proteomes" id="UP000604046"/>
    </source>
</evidence>
<sequence>MQKMRWSGLPARWRLVTLAWLTGLAFHSSPAGFLPHAGMGASFRQLHSRSEGPAARGAVRGRRVVLHAAAEQRRAAKQELLDAIQAFKGELSKSGGNLSVDFGVKGGELDKKDRAPKNLAAAGVFRAVSSDLGDAADRVLELADLLAQYTPNQEPLKGFGTSKGSECQLQGAWKLLFTTAADATFTENSTRGTAKVCNVVDAVKGTVTNCIDFDSKDAALESLRVRLTARPASPTRLDLAFRCVRARVTKFFGIPLGSRRLTLTLPVPGPFLTRVLSFFTRKPPPQPYFDLLYLDDTLRVHRTGQGNLFVQQRTQSPPFV</sequence>
<dbReference type="EMBL" id="CAJNDS010002101">
    <property type="protein sequence ID" value="CAE7326887.1"/>
    <property type="molecule type" value="Genomic_DNA"/>
</dbReference>
<feature type="signal peptide" evidence="3">
    <location>
        <begin position="1"/>
        <end position="31"/>
    </location>
</feature>
<proteinExistence type="predicted"/>
<dbReference type="InterPro" id="IPR006843">
    <property type="entry name" value="PAP/fibrillin_dom"/>
</dbReference>
<comment type="caution">
    <text evidence="5">The sequence shown here is derived from an EMBL/GenBank/DDBJ whole genome shotgun (WGS) entry which is preliminary data.</text>
</comment>
<comment type="subcellular location">
    <subcellularLocation>
        <location evidence="1">Plastid</location>
    </subcellularLocation>
</comment>
<dbReference type="PANTHER" id="PTHR31906">
    <property type="entry name" value="PLASTID-LIPID-ASSOCIATED PROTEIN 4, CHLOROPLASTIC-RELATED"/>
    <property type="match status" value="1"/>
</dbReference>
<organism evidence="5 6">
    <name type="scientific">Symbiodinium natans</name>
    <dbReference type="NCBI Taxonomy" id="878477"/>
    <lineage>
        <taxon>Eukaryota</taxon>
        <taxon>Sar</taxon>
        <taxon>Alveolata</taxon>
        <taxon>Dinophyceae</taxon>
        <taxon>Suessiales</taxon>
        <taxon>Symbiodiniaceae</taxon>
        <taxon>Symbiodinium</taxon>
    </lineage>
</organism>
<evidence type="ECO:0000259" key="4">
    <source>
        <dbReference type="Pfam" id="PF04755"/>
    </source>
</evidence>
<dbReference type="GO" id="GO:0009536">
    <property type="term" value="C:plastid"/>
    <property type="evidence" value="ECO:0007669"/>
    <property type="project" value="UniProtKB-SubCell"/>
</dbReference>
<protein>
    <submittedName>
        <fullName evidence="5">Cbp20-A protein</fullName>
    </submittedName>
</protein>
<keyword evidence="3" id="KW-0732">Signal</keyword>
<dbReference type="Pfam" id="PF04755">
    <property type="entry name" value="PAP_fibrillin"/>
    <property type="match status" value="1"/>
</dbReference>
<feature type="chain" id="PRO_5032351268" evidence="3">
    <location>
        <begin position="32"/>
        <end position="320"/>
    </location>
</feature>
<feature type="domain" description="Plastid lipid-associated protein/fibrillin conserved" evidence="4">
    <location>
        <begin position="135"/>
        <end position="310"/>
    </location>
</feature>
<evidence type="ECO:0000256" key="2">
    <source>
        <dbReference type="ARBA" id="ARBA00022640"/>
    </source>
</evidence>
<dbReference type="OrthoDB" id="201398at2759"/>
<evidence type="ECO:0000256" key="3">
    <source>
        <dbReference type="SAM" id="SignalP"/>
    </source>
</evidence>
<evidence type="ECO:0000256" key="1">
    <source>
        <dbReference type="ARBA" id="ARBA00004474"/>
    </source>
</evidence>
<evidence type="ECO:0000313" key="5">
    <source>
        <dbReference type="EMBL" id="CAE7326887.1"/>
    </source>
</evidence>
<keyword evidence="2" id="KW-0934">Plastid</keyword>